<comment type="caution">
    <text evidence="2">The sequence shown here is derived from an EMBL/GenBank/DDBJ whole genome shotgun (WGS) entry which is preliminary data.</text>
</comment>
<gene>
    <name evidence="2" type="ORF">FB473_001818</name>
</gene>
<evidence type="ECO:0000313" key="2">
    <source>
        <dbReference type="EMBL" id="NIH57173.1"/>
    </source>
</evidence>
<name>A0ABX0SIM2_9ACTN</name>
<evidence type="ECO:0000256" key="1">
    <source>
        <dbReference type="SAM" id="Phobius"/>
    </source>
</evidence>
<sequence length="192" mass="20910">MIDESGFGSGTPIDYTRYGGDYVAYEYLTVQADRDLEPLYKDTYRSFGWIIENTTTGVLAGGAPNPTTVTLKLKRDRRIRNRPLVNELQRKAESAMEAIHDLENSRTSTALAVALAIGIVGSAFLAGSVFAIEAGLWVLSIPLGAVGLLGWLAGYLAHGRIKARKTTQTAPLIDEQYEIIYDASEQAARLLA</sequence>
<proteinExistence type="predicted"/>
<reference evidence="2 3" key="1">
    <citation type="submission" date="2020-02" db="EMBL/GenBank/DDBJ databases">
        <title>Sequencing the genomes of 1000 actinobacteria strains.</title>
        <authorList>
            <person name="Klenk H.-P."/>
        </authorList>
    </citation>
    <scope>NUCLEOTIDE SEQUENCE [LARGE SCALE GENOMIC DNA]</scope>
    <source>
        <strain evidence="2 3">DSM 19609</strain>
    </source>
</reference>
<keyword evidence="1" id="KW-1133">Transmembrane helix</keyword>
<keyword evidence="1" id="KW-0472">Membrane</keyword>
<keyword evidence="1" id="KW-0812">Transmembrane</keyword>
<dbReference type="RefSeq" id="WP_208390504.1">
    <property type="nucleotide sequence ID" value="NZ_BAAAOO010000011.1"/>
</dbReference>
<feature type="transmembrane region" description="Helical" evidence="1">
    <location>
        <begin position="110"/>
        <end position="130"/>
    </location>
</feature>
<protein>
    <submittedName>
        <fullName evidence="2">Uncharacterized protein</fullName>
    </submittedName>
</protein>
<organism evidence="2 3">
    <name type="scientific">Brooklawnia cerclae</name>
    <dbReference type="NCBI Taxonomy" id="349934"/>
    <lineage>
        <taxon>Bacteria</taxon>
        <taxon>Bacillati</taxon>
        <taxon>Actinomycetota</taxon>
        <taxon>Actinomycetes</taxon>
        <taxon>Propionibacteriales</taxon>
        <taxon>Propionibacteriaceae</taxon>
        <taxon>Brooklawnia</taxon>
    </lineage>
</organism>
<evidence type="ECO:0000313" key="3">
    <source>
        <dbReference type="Proteomes" id="UP000749311"/>
    </source>
</evidence>
<accession>A0ABX0SIM2</accession>
<keyword evidence="3" id="KW-1185">Reference proteome</keyword>
<dbReference type="Proteomes" id="UP000749311">
    <property type="component" value="Unassembled WGS sequence"/>
</dbReference>
<feature type="transmembrane region" description="Helical" evidence="1">
    <location>
        <begin position="136"/>
        <end position="157"/>
    </location>
</feature>
<dbReference type="EMBL" id="JAAMOZ010000001">
    <property type="protein sequence ID" value="NIH57173.1"/>
    <property type="molecule type" value="Genomic_DNA"/>
</dbReference>